<dbReference type="GO" id="GO:0006270">
    <property type="term" value="P:DNA replication initiation"/>
    <property type="evidence" value="ECO:0007669"/>
    <property type="project" value="InterPro"/>
</dbReference>
<keyword evidence="2" id="KW-1133">Transmembrane helix</keyword>
<dbReference type="Pfam" id="PF21205">
    <property type="entry name" value="Rep3_C"/>
    <property type="match status" value="1"/>
</dbReference>
<name>A0A379EEI8_9BACT</name>
<dbReference type="SUPFAM" id="SSF46785">
    <property type="entry name" value="Winged helix' DNA-binding domain"/>
    <property type="match status" value="2"/>
</dbReference>
<dbReference type="Pfam" id="PF01051">
    <property type="entry name" value="Rep3_N"/>
    <property type="match status" value="1"/>
</dbReference>
<dbReference type="Gene3D" id="1.10.10.10">
    <property type="entry name" value="Winged helix-like DNA-binding domain superfamily/Winged helix DNA-binding domain"/>
    <property type="match status" value="2"/>
</dbReference>
<keyword evidence="2" id="KW-0472">Membrane</keyword>
<dbReference type="InterPro" id="IPR000525">
    <property type="entry name" value="Initiator_Rep_WH1"/>
</dbReference>
<protein>
    <submittedName>
        <fullName evidence="4">Replication protein</fullName>
    </submittedName>
</protein>
<keyword evidence="2" id="KW-0812">Transmembrane</keyword>
<evidence type="ECO:0000313" key="5">
    <source>
        <dbReference type="Proteomes" id="UP000255469"/>
    </source>
</evidence>
<dbReference type="InterPro" id="IPR036388">
    <property type="entry name" value="WH-like_DNA-bd_sf"/>
</dbReference>
<evidence type="ECO:0000259" key="3">
    <source>
        <dbReference type="Pfam" id="PF01051"/>
    </source>
</evidence>
<proteinExistence type="inferred from homology"/>
<organism evidence="4 5">
    <name type="scientific">Prevotella denticola</name>
    <dbReference type="NCBI Taxonomy" id="28129"/>
    <lineage>
        <taxon>Bacteria</taxon>
        <taxon>Pseudomonadati</taxon>
        <taxon>Bacteroidota</taxon>
        <taxon>Bacteroidia</taxon>
        <taxon>Bacteroidales</taxon>
        <taxon>Prevotellaceae</taxon>
        <taxon>Prevotella</taxon>
    </lineage>
</organism>
<evidence type="ECO:0000313" key="4">
    <source>
        <dbReference type="EMBL" id="SUB94798.1"/>
    </source>
</evidence>
<gene>
    <name evidence="4" type="ORF">NCTC13067_02639</name>
</gene>
<sequence>MDNVCYVYPRARALCEKMGSNYHKFNTNYHKFNTKSDSNYHKFNTIMRKLFMFVIINYYLCNVILNQQVMARTIKGSQAAIQSYIFTTAKYDFSAYEKRIMYRLIEFAQDELKGIMIRDNMHKIEPTLFGREITMPVADILKDEDDKNHDKAKKAFRTLSQKHIEYEDDEIWQFTPIITNPKIKKREGLSKFYVFDEIWRCLLDFTKGYRKYELVTAMGFKSVYSMRMYELMSGQKRPLDFTFEDLKLRFGVKDKYKLVGHFKTRVLDIAKKELDESSPYSFNYIEIKERRKVVGFKFFPTFHPDKQDPELLQVEMRSKLSASIQISQEAYSYLRYSFEFKAEEISKNKKTIIEGEKKIPDFIGFLSSLVGPSRTAKNRIGYVINAIKKKTAEVK</sequence>
<evidence type="ECO:0000256" key="2">
    <source>
        <dbReference type="SAM" id="Phobius"/>
    </source>
</evidence>
<dbReference type="AlphaFoldDB" id="A0A379EEI8"/>
<dbReference type="InterPro" id="IPR036390">
    <property type="entry name" value="WH_DNA-bd_sf"/>
</dbReference>
<dbReference type="Proteomes" id="UP000255469">
    <property type="component" value="Unassembled WGS sequence"/>
</dbReference>
<dbReference type="EMBL" id="UGTM01000003">
    <property type="protein sequence ID" value="SUB94798.1"/>
    <property type="molecule type" value="Genomic_DNA"/>
</dbReference>
<feature type="transmembrane region" description="Helical" evidence="2">
    <location>
        <begin position="46"/>
        <end position="65"/>
    </location>
</feature>
<reference evidence="4 5" key="1">
    <citation type="submission" date="2018-06" db="EMBL/GenBank/DDBJ databases">
        <authorList>
            <consortium name="Pathogen Informatics"/>
            <person name="Doyle S."/>
        </authorList>
    </citation>
    <scope>NUCLEOTIDE SEQUENCE [LARGE SCALE GENOMIC DNA]</scope>
    <source>
        <strain evidence="4 5">NCTC13067</strain>
    </source>
</reference>
<comment type="similarity">
    <text evidence="1">Belongs to the initiator RepB protein family.</text>
</comment>
<dbReference type="GO" id="GO:0003887">
    <property type="term" value="F:DNA-directed DNA polymerase activity"/>
    <property type="evidence" value="ECO:0007669"/>
    <property type="project" value="InterPro"/>
</dbReference>
<accession>A0A379EEI8</accession>
<evidence type="ECO:0000256" key="1">
    <source>
        <dbReference type="ARBA" id="ARBA00038283"/>
    </source>
</evidence>
<feature type="domain" description="Initiator Rep protein WH1" evidence="3">
    <location>
        <begin position="82"/>
        <end position="232"/>
    </location>
</feature>